<name>A0A8R1ZA13_PRIPA</name>
<protein>
    <submittedName>
        <fullName evidence="2">Uncharacterized protein</fullName>
    </submittedName>
</protein>
<gene>
    <name evidence="2" type="primary">WBGene00304835</name>
</gene>
<accession>A0A8R1ZA13</accession>
<sequence>MPNKLSPKGQALYDSLRSESQESISMLRTVVRNDHPSLNDTVEKAVLAPAEALVSQDFDAMILAVGGAYDALAENIVSMQGTVNTSRTFIASAVSAVFANNINKMSTAAKSAELQQAFGRSPTMPARGARASNDRNKKANRHSAKSSNGASNDRNKKANRTSAKSSNEVDPYDNWVLVDDEVPDGEQQNKEKTFECPPAVEKEFVVDGVKVDVNDVLGGEQNKDKTPECPPALDEEEVVTDGMPIIDDVEAIDEGPSTSRQVDFDASHGCAERSPSTHFLLLLLIKKNLNLCCSALSVVLTSCRSLSCSYNVSFGVTD</sequence>
<evidence type="ECO:0000256" key="1">
    <source>
        <dbReference type="SAM" id="MobiDB-lite"/>
    </source>
</evidence>
<reference evidence="3" key="1">
    <citation type="journal article" date="2008" name="Nat. Genet.">
        <title>The Pristionchus pacificus genome provides a unique perspective on nematode lifestyle and parasitism.</title>
        <authorList>
            <person name="Dieterich C."/>
            <person name="Clifton S.W."/>
            <person name="Schuster L.N."/>
            <person name="Chinwalla A."/>
            <person name="Delehaunty K."/>
            <person name="Dinkelacker I."/>
            <person name="Fulton L."/>
            <person name="Fulton R."/>
            <person name="Godfrey J."/>
            <person name="Minx P."/>
            <person name="Mitreva M."/>
            <person name="Roeseler W."/>
            <person name="Tian H."/>
            <person name="Witte H."/>
            <person name="Yang S.P."/>
            <person name="Wilson R.K."/>
            <person name="Sommer R.J."/>
        </authorList>
    </citation>
    <scope>NUCLEOTIDE SEQUENCE [LARGE SCALE GENOMIC DNA]</scope>
    <source>
        <strain evidence="3">PS312</strain>
    </source>
</reference>
<dbReference type="EnsemblMetazoa" id="PPA46981.1">
    <property type="protein sequence ID" value="PPA46981.1"/>
    <property type="gene ID" value="WBGene00304835"/>
</dbReference>
<proteinExistence type="predicted"/>
<evidence type="ECO:0000313" key="2">
    <source>
        <dbReference type="EnsemblMetazoa" id="PPA46981.1"/>
    </source>
</evidence>
<evidence type="ECO:0000313" key="3">
    <source>
        <dbReference type="Proteomes" id="UP000005239"/>
    </source>
</evidence>
<keyword evidence="3" id="KW-1185">Reference proteome</keyword>
<dbReference type="Proteomes" id="UP000005239">
    <property type="component" value="Unassembled WGS sequence"/>
</dbReference>
<reference evidence="2" key="2">
    <citation type="submission" date="2022-06" db="UniProtKB">
        <authorList>
            <consortium name="EnsemblMetazoa"/>
        </authorList>
    </citation>
    <scope>IDENTIFICATION</scope>
    <source>
        <strain evidence="2">PS312</strain>
    </source>
</reference>
<dbReference type="AlphaFoldDB" id="A0A8R1ZA13"/>
<organism evidence="2 3">
    <name type="scientific">Pristionchus pacificus</name>
    <name type="common">Parasitic nematode worm</name>
    <dbReference type="NCBI Taxonomy" id="54126"/>
    <lineage>
        <taxon>Eukaryota</taxon>
        <taxon>Metazoa</taxon>
        <taxon>Ecdysozoa</taxon>
        <taxon>Nematoda</taxon>
        <taxon>Chromadorea</taxon>
        <taxon>Rhabditida</taxon>
        <taxon>Rhabditina</taxon>
        <taxon>Diplogasteromorpha</taxon>
        <taxon>Diplogasteroidea</taxon>
        <taxon>Neodiplogasteridae</taxon>
        <taxon>Pristionchus</taxon>
    </lineage>
</organism>
<feature type="region of interest" description="Disordered" evidence="1">
    <location>
        <begin position="119"/>
        <end position="175"/>
    </location>
</feature>